<dbReference type="PANTHER" id="PTHR33747">
    <property type="entry name" value="UPF0225 PROTEIN SCO1677"/>
    <property type="match status" value="1"/>
</dbReference>
<dbReference type="Pfam" id="PF17775">
    <property type="entry name" value="YchJ_M-like"/>
    <property type="match status" value="1"/>
</dbReference>
<dbReference type="GeneID" id="56449714"/>
<evidence type="ECO:0000313" key="4">
    <source>
        <dbReference type="Proteomes" id="UP000298774"/>
    </source>
</evidence>
<organism evidence="3 4">
    <name type="scientific">Azospirillum brasilense</name>
    <dbReference type="NCBI Taxonomy" id="192"/>
    <lineage>
        <taxon>Bacteria</taxon>
        <taxon>Pseudomonadati</taxon>
        <taxon>Pseudomonadota</taxon>
        <taxon>Alphaproteobacteria</taxon>
        <taxon>Rhodospirillales</taxon>
        <taxon>Azospirillaceae</taxon>
        <taxon>Azospirillum</taxon>
    </lineage>
</organism>
<evidence type="ECO:0000313" key="2">
    <source>
        <dbReference type="EMBL" id="MDX5952520.1"/>
    </source>
</evidence>
<reference evidence="2 5" key="2">
    <citation type="submission" date="2023-11" db="EMBL/GenBank/DDBJ databases">
        <title>MicrobeMod: A computational toolkit for identifying prokaryotic methylation and restriction-modification with nanopore sequencing.</title>
        <authorList>
            <person name="Crits-Christoph A."/>
            <person name="Kang S.C."/>
            <person name="Lee H."/>
            <person name="Ostrov N."/>
        </authorList>
    </citation>
    <scope>NUCLEOTIDE SEQUENCE [LARGE SCALE GENOMIC DNA]</scope>
    <source>
        <strain evidence="2 5">ATCC 29145</strain>
    </source>
</reference>
<dbReference type="SUPFAM" id="SSF54427">
    <property type="entry name" value="NTF2-like"/>
    <property type="match status" value="1"/>
</dbReference>
<dbReference type="EMBL" id="JAWXYC010000004">
    <property type="protein sequence ID" value="MDX5952520.1"/>
    <property type="molecule type" value="Genomic_DNA"/>
</dbReference>
<dbReference type="PANTHER" id="PTHR33747:SF1">
    <property type="entry name" value="ADENYLATE CYCLASE-ASSOCIATED CAP C-TERMINAL DOMAIN-CONTAINING PROTEIN"/>
    <property type="match status" value="1"/>
</dbReference>
<dbReference type="InterPro" id="IPR004027">
    <property type="entry name" value="SEC_C_motif"/>
</dbReference>
<sequence>MTSSACPCCSGLPFETCCGPILAGAPAATAEALMRSRYTAFVRHDLDHVERTHAPEIREDFNRAEAERVAEECDWQRLDVLRATEEGDEGTVEFLIHFRRDGQDMRHHERASFRRIDGQWLYSAGEVNPKGEPRRVVKVGRNEPCPCGSGKKFKACCGR</sequence>
<dbReference type="EMBL" id="CP032339">
    <property type="protein sequence ID" value="QCO09015.1"/>
    <property type="molecule type" value="Genomic_DNA"/>
</dbReference>
<dbReference type="Pfam" id="PF02810">
    <property type="entry name" value="SEC-C"/>
    <property type="match status" value="1"/>
</dbReference>
<dbReference type="SUPFAM" id="SSF103642">
    <property type="entry name" value="Sec-C motif"/>
    <property type="match status" value="1"/>
</dbReference>
<dbReference type="KEGG" id="abf:AMK58_00120"/>
<accession>A0A0P0F4A0</accession>
<keyword evidence="5" id="KW-1185">Reference proteome</keyword>
<protein>
    <submittedName>
        <fullName evidence="2">YchJ family metal-binding protein</fullName>
    </submittedName>
</protein>
<dbReference type="RefSeq" id="WP_035670528.1">
    <property type="nucleotide sequence ID" value="NZ_CP012914.1"/>
</dbReference>
<dbReference type="InterPro" id="IPR032710">
    <property type="entry name" value="NTF2-like_dom_sf"/>
</dbReference>
<evidence type="ECO:0000313" key="3">
    <source>
        <dbReference type="EMBL" id="QCO09015.1"/>
    </source>
</evidence>
<gene>
    <name evidence="3" type="ORF">D3868_08175</name>
    <name evidence="2" type="ORF">SIM66_15190</name>
</gene>
<feature type="domain" description="YchJ-like middle NTF2-like" evidence="1">
    <location>
        <begin position="29"/>
        <end position="125"/>
    </location>
</feature>
<dbReference type="Proteomes" id="UP000298774">
    <property type="component" value="Chromosome"/>
</dbReference>
<dbReference type="Gene3D" id="3.10.450.50">
    <property type="match status" value="1"/>
</dbReference>
<dbReference type="InterPro" id="IPR048469">
    <property type="entry name" value="YchJ-like_M"/>
</dbReference>
<dbReference type="Proteomes" id="UP001277471">
    <property type="component" value="Unassembled WGS sequence"/>
</dbReference>
<dbReference type="AlphaFoldDB" id="A0A0P0F4A0"/>
<evidence type="ECO:0000313" key="5">
    <source>
        <dbReference type="Proteomes" id="UP001277471"/>
    </source>
</evidence>
<evidence type="ECO:0000259" key="1">
    <source>
        <dbReference type="Pfam" id="PF17775"/>
    </source>
</evidence>
<reference evidence="3 4" key="1">
    <citation type="submission" date="2018-09" db="EMBL/GenBank/DDBJ databases">
        <title>Whole genome based analysis of evolution and adaptive divergence in Indian and Brazilian strains of Azospirillum brasilense.</title>
        <authorList>
            <person name="Singh C."/>
            <person name="Tripathi A.K."/>
        </authorList>
    </citation>
    <scope>NUCLEOTIDE SEQUENCE [LARGE SCALE GENOMIC DNA]</scope>
    <source>
        <strain evidence="3 4">MTCC4038</strain>
    </source>
</reference>
<name>A0A0P0F4A0_AZOBR</name>
<proteinExistence type="predicted"/>